<evidence type="ECO:0000256" key="7">
    <source>
        <dbReference type="RuleBase" id="RU003993"/>
    </source>
</evidence>
<dbReference type="EC" id="3.4.21.89" evidence="4 7"/>
<keyword evidence="6 7" id="KW-0378">Hydrolase</keyword>
<evidence type="ECO:0000256" key="5">
    <source>
        <dbReference type="ARBA" id="ARBA00022670"/>
    </source>
</evidence>
<keyword evidence="5 7" id="KW-0645">Protease</keyword>
<proteinExistence type="inferred from homology"/>
<evidence type="ECO:0000313" key="11">
    <source>
        <dbReference type="Proteomes" id="UP000642571"/>
    </source>
</evidence>
<feature type="domain" description="Peptidase S26" evidence="9">
    <location>
        <begin position="7"/>
        <end position="172"/>
    </location>
</feature>
<dbReference type="PANTHER" id="PTHR43390">
    <property type="entry name" value="SIGNAL PEPTIDASE I"/>
    <property type="match status" value="1"/>
</dbReference>
<dbReference type="PROSITE" id="PS00501">
    <property type="entry name" value="SPASE_I_1"/>
    <property type="match status" value="1"/>
</dbReference>
<evidence type="ECO:0000256" key="4">
    <source>
        <dbReference type="ARBA" id="ARBA00013208"/>
    </source>
</evidence>
<sequence>MNMKSAWRWLRTIVFAIVLALMFRSFLFASYVVEGESMQPTLFDGNLLMVNKVVYDLQDVNHTDVIVFHANEKEDYVKRVIGLPGDTIRYEDDTLYLNGQKVDEPYLDPYRVNDGKPLTESFTLEEIEGGAKKVPEGHIFVMGDNRRESLDSRYFGFVPIDTIVGKVDVRYWPINKLALKF</sequence>
<dbReference type="EMBL" id="BMIN01000019">
    <property type="protein sequence ID" value="GGD24172.1"/>
    <property type="molecule type" value="Genomic_DNA"/>
</dbReference>
<accession>A0ABQ1QEP9</accession>
<dbReference type="InterPro" id="IPR019756">
    <property type="entry name" value="Pept_S26A_signal_pept_1_Ser-AS"/>
</dbReference>
<dbReference type="InterPro" id="IPR036286">
    <property type="entry name" value="LexA/Signal_pep-like_sf"/>
</dbReference>
<protein>
    <recommendedName>
        <fullName evidence="4 7">Signal peptidase I</fullName>
        <ecNumber evidence="4 7">3.4.21.89</ecNumber>
    </recommendedName>
</protein>
<gene>
    <name evidence="10" type="primary">sipT</name>
    <name evidence="10" type="ORF">GCM10011389_35000</name>
</gene>
<dbReference type="InterPro" id="IPR019533">
    <property type="entry name" value="Peptidase_S26"/>
</dbReference>
<evidence type="ECO:0000256" key="6">
    <source>
        <dbReference type="ARBA" id="ARBA00022801"/>
    </source>
</evidence>
<dbReference type="InterPro" id="IPR019758">
    <property type="entry name" value="Pept_S26A_signal_pept_1_CS"/>
</dbReference>
<organism evidence="10 11">
    <name type="scientific">Pontibacillus salipaludis</name>
    <dbReference type="NCBI Taxonomy" id="1697394"/>
    <lineage>
        <taxon>Bacteria</taxon>
        <taxon>Bacillati</taxon>
        <taxon>Bacillota</taxon>
        <taxon>Bacilli</taxon>
        <taxon>Bacillales</taxon>
        <taxon>Bacillaceae</taxon>
        <taxon>Pontibacillus</taxon>
    </lineage>
</organism>
<dbReference type="NCBIfam" id="TIGR02227">
    <property type="entry name" value="sigpep_I_bact"/>
    <property type="match status" value="1"/>
</dbReference>
<evidence type="ECO:0000256" key="3">
    <source>
        <dbReference type="ARBA" id="ARBA00009370"/>
    </source>
</evidence>
<dbReference type="SUPFAM" id="SSF51306">
    <property type="entry name" value="LexA/Signal peptidase"/>
    <property type="match status" value="1"/>
</dbReference>
<dbReference type="PROSITE" id="PS00760">
    <property type="entry name" value="SPASE_I_2"/>
    <property type="match status" value="1"/>
</dbReference>
<evidence type="ECO:0000313" key="10">
    <source>
        <dbReference type="EMBL" id="GGD24172.1"/>
    </source>
</evidence>
<evidence type="ECO:0000256" key="1">
    <source>
        <dbReference type="ARBA" id="ARBA00000677"/>
    </source>
</evidence>
<keyword evidence="11" id="KW-1185">Reference proteome</keyword>
<comment type="catalytic activity">
    <reaction evidence="1 7">
        <text>Cleavage of hydrophobic, N-terminal signal or leader sequences from secreted and periplasmic proteins.</text>
        <dbReference type="EC" id="3.4.21.89"/>
    </reaction>
</comment>
<evidence type="ECO:0000256" key="2">
    <source>
        <dbReference type="ARBA" id="ARBA00004401"/>
    </source>
</evidence>
<dbReference type="Pfam" id="PF10502">
    <property type="entry name" value="Peptidase_S26"/>
    <property type="match status" value="1"/>
</dbReference>
<dbReference type="RefSeq" id="WP_188655660.1">
    <property type="nucleotide sequence ID" value="NZ_BMIN01000019.1"/>
</dbReference>
<reference evidence="11" key="1">
    <citation type="journal article" date="2019" name="Int. J. Syst. Evol. Microbiol.">
        <title>The Global Catalogue of Microorganisms (GCM) 10K type strain sequencing project: providing services to taxonomists for standard genome sequencing and annotation.</title>
        <authorList>
            <consortium name="The Broad Institute Genomics Platform"/>
            <consortium name="The Broad Institute Genome Sequencing Center for Infectious Disease"/>
            <person name="Wu L."/>
            <person name="Ma J."/>
        </authorList>
    </citation>
    <scope>NUCLEOTIDE SEQUENCE [LARGE SCALE GENOMIC DNA]</scope>
    <source>
        <strain evidence="11">CGMCC 1.15353</strain>
    </source>
</reference>
<dbReference type="PRINTS" id="PR00727">
    <property type="entry name" value="LEADERPTASE"/>
</dbReference>
<comment type="similarity">
    <text evidence="3 8">Belongs to the peptidase S26 family.</text>
</comment>
<comment type="caution">
    <text evidence="10">The sequence shown here is derived from an EMBL/GenBank/DDBJ whole genome shotgun (WGS) entry which is preliminary data.</text>
</comment>
<evidence type="ECO:0000256" key="8">
    <source>
        <dbReference type="RuleBase" id="RU362042"/>
    </source>
</evidence>
<dbReference type="Proteomes" id="UP000642571">
    <property type="component" value="Unassembled WGS sequence"/>
</dbReference>
<name>A0ABQ1QEP9_9BACI</name>
<dbReference type="CDD" id="cd06530">
    <property type="entry name" value="S26_SPase_I"/>
    <property type="match status" value="1"/>
</dbReference>
<dbReference type="Gene3D" id="2.10.109.10">
    <property type="entry name" value="Umud Fragment, subunit A"/>
    <property type="match status" value="1"/>
</dbReference>
<dbReference type="PROSITE" id="PS00761">
    <property type="entry name" value="SPASE_I_3"/>
    <property type="match status" value="1"/>
</dbReference>
<dbReference type="InterPro" id="IPR019757">
    <property type="entry name" value="Pept_S26A_signal_pept_1_Lys-AS"/>
</dbReference>
<dbReference type="PANTHER" id="PTHR43390:SF1">
    <property type="entry name" value="CHLOROPLAST PROCESSING PEPTIDASE"/>
    <property type="match status" value="1"/>
</dbReference>
<dbReference type="InterPro" id="IPR000223">
    <property type="entry name" value="Pept_S26A_signal_pept_1"/>
</dbReference>
<evidence type="ECO:0000259" key="9">
    <source>
        <dbReference type="Pfam" id="PF10502"/>
    </source>
</evidence>
<comment type="subcellular location">
    <subcellularLocation>
        <location evidence="2">Cell membrane</location>
        <topology evidence="2">Single-pass type II membrane protein</topology>
    </subcellularLocation>
    <subcellularLocation>
        <location evidence="8">Membrane</location>
        <topology evidence="8">Single-pass type II membrane protein</topology>
    </subcellularLocation>
</comment>